<feature type="transmembrane region" description="Helical" evidence="10">
    <location>
        <begin position="21"/>
        <end position="42"/>
    </location>
</feature>
<dbReference type="AlphaFoldDB" id="A0A6P1NCE4"/>
<dbReference type="Gene3D" id="2.102.10.10">
    <property type="entry name" value="Rieske [2Fe-2S] iron-sulphur domain"/>
    <property type="match status" value="1"/>
</dbReference>
<keyword evidence="6" id="KW-0408">Iron</keyword>
<proteinExistence type="predicted"/>
<dbReference type="GO" id="GO:0046872">
    <property type="term" value="F:metal ion binding"/>
    <property type="evidence" value="ECO:0007669"/>
    <property type="project" value="UniProtKB-KW"/>
</dbReference>
<dbReference type="InterPro" id="IPR006317">
    <property type="entry name" value="Ubiquinol_cyt_c_Rdtase_Fe-S-su"/>
</dbReference>
<dbReference type="RefSeq" id="WP_160619059.1">
    <property type="nucleotide sequence ID" value="NZ_CP047652.1"/>
</dbReference>
<dbReference type="InterPro" id="IPR014349">
    <property type="entry name" value="Rieske_Fe-S_prot"/>
</dbReference>
<keyword evidence="4" id="KW-0479">Metal-binding</keyword>
<sequence length="218" mass="23966">MSTEPPFDKDNGTTPPSRRKILTASTIALGGAGACALAAPFLESLEGPGADLRKAESDDKAAIVEVDLSDLKRGDHKQIKWKNWPVFIQYRTKDMIAALKEPALKALLRDPDSKIRQQPKDAVNDYRSINPDYAILIGICTHLGCIPNFRDVKGYAHKGGFFCPCHGSQFDNAGRVLKDMPAPYNLPVPPARFIKPTILRLGESAAEPHFSMNDIQQI</sequence>
<reference evidence="13 14" key="1">
    <citation type="submission" date="2020-01" db="EMBL/GenBank/DDBJ databases">
        <title>Genome sequencing of strain KACC 21507.</title>
        <authorList>
            <person name="Heo J."/>
            <person name="Kim S.-J."/>
            <person name="Kim J.-S."/>
            <person name="Hong S.-B."/>
            <person name="Kwon S.-W."/>
        </authorList>
    </citation>
    <scope>NUCLEOTIDE SEQUENCE [LARGE SCALE GENOMIC DNA]</scope>
    <source>
        <strain evidence="13 14">KACC 21507</strain>
    </source>
</reference>
<dbReference type="GO" id="GO:0016020">
    <property type="term" value="C:membrane"/>
    <property type="evidence" value="ECO:0007669"/>
    <property type="project" value="UniProtKB-SubCell"/>
</dbReference>
<dbReference type="InterPro" id="IPR036922">
    <property type="entry name" value="Rieske_2Fe-2S_sf"/>
</dbReference>
<evidence type="ECO:0000256" key="1">
    <source>
        <dbReference type="ARBA" id="ARBA00004167"/>
    </source>
</evidence>
<dbReference type="Pfam" id="PF00355">
    <property type="entry name" value="Rieske"/>
    <property type="match status" value="1"/>
</dbReference>
<dbReference type="EMBL" id="CP047652">
    <property type="protein sequence ID" value="QHI95986.1"/>
    <property type="molecule type" value="Genomic_DNA"/>
</dbReference>
<evidence type="ECO:0000259" key="12">
    <source>
        <dbReference type="PROSITE" id="PS51296"/>
    </source>
</evidence>
<dbReference type="EC" id="7.1.1.8" evidence="10"/>
<evidence type="ECO:0000256" key="3">
    <source>
        <dbReference type="ARBA" id="ARBA00022714"/>
    </source>
</evidence>
<comment type="miscellaneous">
    <text evidence="10">The Rieske protein is a high potential 2Fe-2S protein.</text>
</comment>
<name>A0A6P1NCE4_9PROT</name>
<comment type="subunit">
    <text evidence="11">The main subunits of complex b-c1 are: cytochrome b, cytochrome c1 and the Rieske protein.</text>
</comment>
<evidence type="ECO:0000256" key="4">
    <source>
        <dbReference type="ARBA" id="ARBA00022723"/>
    </source>
</evidence>
<dbReference type="InterPro" id="IPR017941">
    <property type="entry name" value="Rieske_2Fe-2S"/>
</dbReference>
<dbReference type="GO" id="GO:0008121">
    <property type="term" value="F:quinol-cytochrome-c reductase activity"/>
    <property type="evidence" value="ECO:0007669"/>
    <property type="project" value="UniProtKB-EC"/>
</dbReference>
<keyword evidence="8 10" id="KW-0472">Membrane</keyword>
<dbReference type="InterPro" id="IPR006311">
    <property type="entry name" value="TAT_signal"/>
</dbReference>
<evidence type="ECO:0000256" key="6">
    <source>
        <dbReference type="ARBA" id="ARBA00023004"/>
    </source>
</evidence>
<dbReference type="Proteomes" id="UP000463975">
    <property type="component" value="Chromosome"/>
</dbReference>
<keyword evidence="10" id="KW-0249">Electron transport</keyword>
<keyword evidence="5 10" id="KW-1133">Transmembrane helix</keyword>
<keyword evidence="3" id="KW-0001">2Fe-2S</keyword>
<comment type="subcellular location">
    <subcellularLocation>
        <location evidence="1">Membrane</location>
        <topology evidence="1">Single-pass membrane protein</topology>
    </subcellularLocation>
</comment>
<keyword evidence="10" id="KW-0813">Transport</keyword>
<dbReference type="CDD" id="cd03470">
    <property type="entry name" value="Rieske_cytochrome_bc1"/>
    <property type="match status" value="1"/>
</dbReference>
<evidence type="ECO:0000256" key="9">
    <source>
        <dbReference type="ARBA" id="ARBA00023157"/>
    </source>
</evidence>
<evidence type="ECO:0000256" key="10">
    <source>
        <dbReference type="RuleBase" id="RU004494"/>
    </source>
</evidence>
<evidence type="ECO:0000313" key="13">
    <source>
        <dbReference type="EMBL" id="QHI95986.1"/>
    </source>
</evidence>
<dbReference type="PROSITE" id="PS51318">
    <property type="entry name" value="TAT"/>
    <property type="match status" value="1"/>
</dbReference>
<protein>
    <recommendedName>
        <fullName evidence="10">Ubiquinol-cytochrome c reductase iron-sulfur subunit</fullName>
        <ecNumber evidence="10">7.1.1.8</ecNumber>
    </recommendedName>
</protein>
<dbReference type="KEGG" id="bomb:GT348_06820"/>
<accession>A0A6P1NCE4</accession>
<evidence type="ECO:0000256" key="5">
    <source>
        <dbReference type="ARBA" id="ARBA00022989"/>
    </source>
</evidence>
<dbReference type="InterPro" id="IPR005805">
    <property type="entry name" value="Rieske_Fe-S_prot_C"/>
</dbReference>
<dbReference type="NCBIfam" id="TIGR01416">
    <property type="entry name" value="Rieske_proteo"/>
    <property type="match status" value="1"/>
</dbReference>
<feature type="domain" description="Rieske" evidence="12">
    <location>
        <begin position="100"/>
        <end position="200"/>
    </location>
</feature>
<comment type="catalytic activity">
    <reaction evidence="10">
        <text>a quinol + 2 Fe(III)-[cytochrome c](out) = a quinone + 2 Fe(II)-[cytochrome c](out) + 2 H(+)(out)</text>
        <dbReference type="Rhea" id="RHEA:11484"/>
        <dbReference type="Rhea" id="RHEA-COMP:10350"/>
        <dbReference type="Rhea" id="RHEA-COMP:14399"/>
        <dbReference type="ChEBI" id="CHEBI:15378"/>
        <dbReference type="ChEBI" id="CHEBI:24646"/>
        <dbReference type="ChEBI" id="CHEBI:29033"/>
        <dbReference type="ChEBI" id="CHEBI:29034"/>
        <dbReference type="ChEBI" id="CHEBI:132124"/>
        <dbReference type="EC" id="7.1.1.8"/>
    </reaction>
</comment>
<evidence type="ECO:0000313" key="14">
    <source>
        <dbReference type="Proteomes" id="UP000463975"/>
    </source>
</evidence>
<gene>
    <name evidence="13" type="primary">petA</name>
    <name evidence="13" type="ORF">GT348_06820</name>
</gene>
<dbReference type="SUPFAM" id="SSF50022">
    <property type="entry name" value="ISP domain"/>
    <property type="match status" value="1"/>
</dbReference>
<evidence type="ECO:0000256" key="7">
    <source>
        <dbReference type="ARBA" id="ARBA00023014"/>
    </source>
</evidence>
<dbReference type="PROSITE" id="PS51296">
    <property type="entry name" value="RIESKE"/>
    <property type="match status" value="1"/>
</dbReference>
<keyword evidence="9" id="KW-1015">Disulfide bond</keyword>
<evidence type="ECO:0000256" key="8">
    <source>
        <dbReference type="ARBA" id="ARBA00023136"/>
    </source>
</evidence>
<keyword evidence="2 10" id="KW-0812">Transmembrane</keyword>
<evidence type="ECO:0000256" key="2">
    <source>
        <dbReference type="ARBA" id="ARBA00022692"/>
    </source>
</evidence>
<organism evidence="13 14">
    <name type="scientific">Aristophania vespae</name>
    <dbReference type="NCBI Taxonomy" id="2697033"/>
    <lineage>
        <taxon>Bacteria</taxon>
        <taxon>Pseudomonadati</taxon>
        <taxon>Pseudomonadota</taxon>
        <taxon>Alphaproteobacteria</taxon>
        <taxon>Acetobacterales</taxon>
        <taxon>Acetobacteraceae</taxon>
        <taxon>Aristophania</taxon>
    </lineage>
</organism>
<dbReference type="GO" id="GO:0051537">
    <property type="term" value="F:2 iron, 2 sulfur cluster binding"/>
    <property type="evidence" value="ECO:0007669"/>
    <property type="project" value="UniProtKB-KW"/>
</dbReference>
<keyword evidence="14" id="KW-1185">Reference proteome</keyword>
<dbReference type="PRINTS" id="PR00162">
    <property type="entry name" value="RIESKE"/>
</dbReference>
<evidence type="ECO:0000256" key="11">
    <source>
        <dbReference type="RuleBase" id="RU004497"/>
    </source>
</evidence>
<dbReference type="PANTHER" id="PTHR10134">
    <property type="entry name" value="CYTOCHROME B-C1 COMPLEX SUBUNIT RIESKE, MITOCHONDRIAL"/>
    <property type="match status" value="1"/>
</dbReference>
<comment type="cofactor">
    <cofactor evidence="10">
        <name>[2Fe-2S] cluster</name>
        <dbReference type="ChEBI" id="CHEBI:190135"/>
    </cofactor>
    <text evidence="10">Binds 1 [2Fe-2S] cluster per subunit.</text>
</comment>
<keyword evidence="7" id="KW-0411">Iron-sulfur</keyword>